<gene>
    <name evidence="1" type="ORF">WG66_10916</name>
</gene>
<proteinExistence type="predicted"/>
<dbReference type="Proteomes" id="UP000054988">
    <property type="component" value="Unassembled WGS sequence"/>
</dbReference>
<comment type="caution">
    <text evidence="1">The sequence shown here is derived from an EMBL/GenBank/DDBJ whole genome shotgun (WGS) entry which is preliminary data.</text>
</comment>
<name>A0A0W0FJI0_MONRR</name>
<protein>
    <submittedName>
        <fullName evidence="1">Uncharacterized protein</fullName>
    </submittedName>
</protein>
<evidence type="ECO:0000313" key="2">
    <source>
        <dbReference type="Proteomes" id="UP000054988"/>
    </source>
</evidence>
<sequence>MICSRDSE</sequence>
<reference evidence="1 2" key="1">
    <citation type="submission" date="2015-12" db="EMBL/GenBank/DDBJ databases">
        <title>Draft genome sequence of Moniliophthora roreri, the causal agent of frosty pod rot of cacao.</title>
        <authorList>
            <person name="Aime M.C."/>
            <person name="Diaz-Valderrama J.R."/>
            <person name="Kijpornyongpan T."/>
            <person name="Phillips-Mora W."/>
        </authorList>
    </citation>
    <scope>NUCLEOTIDE SEQUENCE [LARGE SCALE GENOMIC DNA]</scope>
    <source>
        <strain evidence="1 2">MCA 2952</strain>
    </source>
</reference>
<organism evidence="1 2">
    <name type="scientific">Moniliophthora roreri</name>
    <name type="common">Frosty pod rot fungus</name>
    <name type="synonym">Monilia roreri</name>
    <dbReference type="NCBI Taxonomy" id="221103"/>
    <lineage>
        <taxon>Eukaryota</taxon>
        <taxon>Fungi</taxon>
        <taxon>Dikarya</taxon>
        <taxon>Basidiomycota</taxon>
        <taxon>Agaricomycotina</taxon>
        <taxon>Agaricomycetes</taxon>
        <taxon>Agaricomycetidae</taxon>
        <taxon>Agaricales</taxon>
        <taxon>Marasmiineae</taxon>
        <taxon>Marasmiaceae</taxon>
        <taxon>Moniliophthora</taxon>
    </lineage>
</organism>
<evidence type="ECO:0000313" key="1">
    <source>
        <dbReference type="EMBL" id="KTB36497.1"/>
    </source>
</evidence>
<accession>A0A0W0FJI0</accession>
<dbReference type="EMBL" id="LATX01001895">
    <property type="protein sequence ID" value="KTB36497.1"/>
    <property type="molecule type" value="Genomic_DNA"/>
</dbReference>